<dbReference type="InterPro" id="IPR000182">
    <property type="entry name" value="GNAT_dom"/>
</dbReference>
<evidence type="ECO:0000313" key="5">
    <source>
        <dbReference type="Proteomes" id="UP000243588"/>
    </source>
</evidence>
<dbReference type="PANTHER" id="PTHR43072">
    <property type="entry name" value="N-ACETYLTRANSFERASE"/>
    <property type="match status" value="1"/>
</dbReference>
<dbReference type="PANTHER" id="PTHR43072:SF23">
    <property type="entry name" value="UPF0039 PROTEIN C11D3.02C"/>
    <property type="match status" value="1"/>
</dbReference>
<dbReference type="AlphaFoldDB" id="A0A1G8FUC2"/>
<dbReference type="EMBL" id="FNDQ01000019">
    <property type="protein sequence ID" value="SDH85690.1"/>
    <property type="molecule type" value="Genomic_DNA"/>
</dbReference>
<dbReference type="Gene3D" id="3.40.630.30">
    <property type="match status" value="2"/>
</dbReference>
<dbReference type="CDD" id="cd04301">
    <property type="entry name" value="NAT_SF"/>
    <property type="match status" value="1"/>
</dbReference>
<accession>A0A1G8FUC2</accession>
<dbReference type="Pfam" id="PF00583">
    <property type="entry name" value="Acetyltransf_1"/>
    <property type="match status" value="2"/>
</dbReference>
<evidence type="ECO:0000313" key="4">
    <source>
        <dbReference type="EMBL" id="SDH85690.1"/>
    </source>
</evidence>
<evidence type="ECO:0000259" key="3">
    <source>
        <dbReference type="PROSITE" id="PS51186"/>
    </source>
</evidence>
<protein>
    <submittedName>
        <fullName evidence="4">Acetyltransferase (GNAT) family protein</fullName>
    </submittedName>
</protein>
<gene>
    <name evidence="4" type="ORF">SAMN05421818_11932</name>
</gene>
<evidence type="ECO:0000256" key="1">
    <source>
        <dbReference type="ARBA" id="ARBA00022679"/>
    </source>
</evidence>
<dbReference type="Proteomes" id="UP000243588">
    <property type="component" value="Unassembled WGS sequence"/>
</dbReference>
<proteinExistence type="predicted"/>
<dbReference type="InterPro" id="IPR016181">
    <property type="entry name" value="Acyl_CoA_acyltransferase"/>
</dbReference>
<evidence type="ECO:0000256" key="2">
    <source>
        <dbReference type="ARBA" id="ARBA00023315"/>
    </source>
</evidence>
<sequence>MSSSFQFKFLKNVKIEEFLEVFNNATSEFFVPTILTKEQLGEKIKAEGIDLSLSVGAYHQKKLVGFILHAKNNKKLYNAGTGVLSDFRGNNLTAKMYDYAIPLFKSFQMDKVSLEVDSSNESAMRTYRKIGFKKWRTVESLKGKTKIKVKESLRDTLTIGDLPYYEYLVSYIEKDLIPTWQNSEFCINNNDRVVVRKKVMFENTTAGYIIYNPIENRILQIWVKEAHRRMGIASFMVHEVFGNNASFYVTNIDGQNFGIHSFFRSMGAESYQEQVEMELYLS</sequence>
<keyword evidence="2" id="KW-0012">Acyltransferase</keyword>
<keyword evidence="5" id="KW-1185">Reference proteome</keyword>
<organism evidence="4 5">
    <name type="scientific">Myroides phaeus</name>
    <dbReference type="NCBI Taxonomy" id="702745"/>
    <lineage>
        <taxon>Bacteria</taxon>
        <taxon>Pseudomonadati</taxon>
        <taxon>Bacteroidota</taxon>
        <taxon>Flavobacteriia</taxon>
        <taxon>Flavobacteriales</taxon>
        <taxon>Flavobacteriaceae</taxon>
        <taxon>Myroides</taxon>
    </lineage>
</organism>
<feature type="domain" description="N-acetyltransferase" evidence="3">
    <location>
        <begin position="5"/>
        <end position="160"/>
    </location>
</feature>
<dbReference type="PROSITE" id="PS51186">
    <property type="entry name" value="GNAT"/>
    <property type="match status" value="1"/>
</dbReference>
<keyword evidence="1 4" id="KW-0808">Transferase</keyword>
<dbReference type="GO" id="GO:0016747">
    <property type="term" value="F:acyltransferase activity, transferring groups other than amino-acyl groups"/>
    <property type="evidence" value="ECO:0007669"/>
    <property type="project" value="InterPro"/>
</dbReference>
<name>A0A1G8FUC2_9FLAO</name>
<reference evidence="5" key="1">
    <citation type="submission" date="2016-10" db="EMBL/GenBank/DDBJ databases">
        <authorList>
            <person name="Varghese N."/>
            <person name="Submissions S."/>
        </authorList>
    </citation>
    <scope>NUCLEOTIDE SEQUENCE [LARGE SCALE GENOMIC DNA]</scope>
    <source>
        <strain evidence="5">DSM 23313</strain>
    </source>
</reference>
<dbReference type="SUPFAM" id="SSF55729">
    <property type="entry name" value="Acyl-CoA N-acyltransferases (Nat)"/>
    <property type="match status" value="2"/>
</dbReference>
<dbReference type="RefSeq" id="WP_090409803.1">
    <property type="nucleotide sequence ID" value="NZ_FNDQ01000019.1"/>
</dbReference>